<comment type="caution">
    <text evidence="1">The sequence shown here is derived from an EMBL/GenBank/DDBJ whole genome shotgun (WGS) entry which is preliminary data.</text>
</comment>
<dbReference type="GO" id="GO:0000272">
    <property type="term" value="P:polysaccharide catabolic process"/>
    <property type="evidence" value="ECO:0007669"/>
    <property type="project" value="InterPro"/>
</dbReference>
<proteinExistence type="predicted"/>
<dbReference type="EMBL" id="CAJHIO010000005">
    <property type="protein sequence ID" value="CAD6491501.1"/>
    <property type="molecule type" value="Genomic_DNA"/>
</dbReference>
<sequence>MVIKKKRGSEEAKNISKKLLSAVMAAVLVSLVLIAFAPLAAAGISSFTITSDTGVAGEVSAYEAVLNTTAEFTTLNATIAAKFGLEEPTDSELIARVGLQNNTIQNYGYITFTANGSNPANRLDVFANIGGDTAEATVDVDYSAEGTTTAGSPFGGASYVKVTLPTDSADGSLELSLPMGMRNISVDVREFMKNPTTCGDYLFNITVDDIHFDSDTVRITEIEAINVISPEARAYASTCVRLNFTIEPEGGTLAWIGYSLDGGANVTIAGNTTVQNVGSLVGSPPYNHNIVVYANDTCGNMVASNTVYFTMHPGDITGDCKVDGFDLQRFAWAFLSKLGDPNWNEDADIRNCDNKVDGFDLQILAWNFLKQYPCPP</sequence>
<evidence type="ECO:0008006" key="3">
    <source>
        <dbReference type="Google" id="ProtNLM"/>
    </source>
</evidence>
<accession>A0A811T579</accession>
<name>A0A811T579_9EURY</name>
<dbReference type="SUPFAM" id="SSF63446">
    <property type="entry name" value="Type I dockerin domain"/>
    <property type="match status" value="1"/>
</dbReference>
<organism evidence="1 2">
    <name type="scientific">Candidatus Argoarchaeum ethanivorans</name>
    <dbReference type="NCBI Taxonomy" id="2608793"/>
    <lineage>
        <taxon>Archaea</taxon>
        <taxon>Methanobacteriati</taxon>
        <taxon>Methanobacteriota</taxon>
        <taxon>Stenosarchaea group</taxon>
        <taxon>Methanomicrobia</taxon>
        <taxon>Methanosarcinales</taxon>
        <taxon>Methanosarcinales incertae sedis</taxon>
        <taxon>GOM Arc I cluster</taxon>
        <taxon>Candidatus Argoarchaeum</taxon>
    </lineage>
</organism>
<dbReference type="AlphaFoldDB" id="A0A811T579"/>
<reference evidence="1" key="1">
    <citation type="submission" date="2020-10" db="EMBL/GenBank/DDBJ databases">
        <authorList>
            <person name="Hahn C.J."/>
            <person name="Laso-Perez R."/>
            <person name="Vulcano F."/>
            <person name="Vaziourakis K.-M."/>
            <person name="Stokke R."/>
            <person name="Steen I.H."/>
            <person name="Teske A."/>
            <person name="Boetius A."/>
            <person name="Liebeke M."/>
            <person name="Amann R."/>
            <person name="Knittel K."/>
        </authorList>
    </citation>
    <scope>NUCLEOTIDE SEQUENCE</scope>
    <source>
        <strain evidence="1">Gfbio:e3339647-f889-4370-9287-4fb5cb688e4c:AG392O15_GoMArc1</strain>
    </source>
</reference>
<gene>
    <name evidence="1" type="ORF">CHKLHMKO_00132</name>
</gene>
<evidence type="ECO:0000313" key="2">
    <source>
        <dbReference type="Proteomes" id="UP000610373"/>
    </source>
</evidence>
<dbReference type="Gene3D" id="1.10.1330.10">
    <property type="entry name" value="Dockerin domain"/>
    <property type="match status" value="1"/>
</dbReference>
<protein>
    <recommendedName>
        <fullName evidence="3">Dockerin domain-containing protein</fullName>
    </recommendedName>
</protein>
<dbReference type="Proteomes" id="UP000610373">
    <property type="component" value="Unassembled WGS sequence"/>
</dbReference>
<dbReference type="InterPro" id="IPR036439">
    <property type="entry name" value="Dockerin_dom_sf"/>
</dbReference>
<evidence type="ECO:0000313" key="1">
    <source>
        <dbReference type="EMBL" id="CAD6491501.1"/>
    </source>
</evidence>